<name>A0A0E9QWB9_ANGAN</name>
<reference evidence="1" key="2">
    <citation type="journal article" date="2015" name="Fish Shellfish Immunol.">
        <title>Early steps in the European eel (Anguilla anguilla)-Vibrio vulnificus interaction in the gills: Role of the RtxA13 toxin.</title>
        <authorList>
            <person name="Callol A."/>
            <person name="Pajuelo D."/>
            <person name="Ebbesson L."/>
            <person name="Teles M."/>
            <person name="MacKenzie S."/>
            <person name="Amaro C."/>
        </authorList>
    </citation>
    <scope>NUCLEOTIDE SEQUENCE</scope>
</reference>
<protein>
    <submittedName>
        <fullName evidence="1">Uncharacterized protein</fullName>
    </submittedName>
</protein>
<proteinExistence type="predicted"/>
<accession>A0A0E9QWB9</accession>
<sequence length="55" mass="6209">MCTSTTDLIASLKFCTQIEYRAKSKKEKMSLSRTLWSSLHMCLISYTCLGSKAGR</sequence>
<evidence type="ECO:0000313" key="1">
    <source>
        <dbReference type="EMBL" id="JAH20545.1"/>
    </source>
</evidence>
<dbReference type="AlphaFoldDB" id="A0A0E9QWB9"/>
<reference evidence="1" key="1">
    <citation type="submission" date="2014-11" db="EMBL/GenBank/DDBJ databases">
        <authorList>
            <person name="Amaro Gonzalez C."/>
        </authorList>
    </citation>
    <scope>NUCLEOTIDE SEQUENCE</scope>
</reference>
<dbReference type="EMBL" id="GBXM01088032">
    <property type="protein sequence ID" value="JAH20545.1"/>
    <property type="molecule type" value="Transcribed_RNA"/>
</dbReference>
<organism evidence="1">
    <name type="scientific">Anguilla anguilla</name>
    <name type="common">European freshwater eel</name>
    <name type="synonym">Muraena anguilla</name>
    <dbReference type="NCBI Taxonomy" id="7936"/>
    <lineage>
        <taxon>Eukaryota</taxon>
        <taxon>Metazoa</taxon>
        <taxon>Chordata</taxon>
        <taxon>Craniata</taxon>
        <taxon>Vertebrata</taxon>
        <taxon>Euteleostomi</taxon>
        <taxon>Actinopterygii</taxon>
        <taxon>Neopterygii</taxon>
        <taxon>Teleostei</taxon>
        <taxon>Anguilliformes</taxon>
        <taxon>Anguillidae</taxon>
        <taxon>Anguilla</taxon>
    </lineage>
</organism>